<dbReference type="PANTHER" id="PTHR43201">
    <property type="entry name" value="ACYL-COA SYNTHETASE"/>
    <property type="match status" value="1"/>
</dbReference>
<protein>
    <submittedName>
        <fullName evidence="7">O-succinylbenzoate--CoA ligase</fullName>
        <ecNumber evidence="7">6.2.1.26</ecNumber>
    </submittedName>
</protein>
<evidence type="ECO:0000256" key="1">
    <source>
        <dbReference type="ARBA" id="ARBA00022428"/>
    </source>
</evidence>
<keyword evidence="8" id="KW-1185">Reference proteome</keyword>
<accession>A0ABX7G2X3</accession>
<dbReference type="SUPFAM" id="SSF56801">
    <property type="entry name" value="Acetyl-CoA synthetase-like"/>
    <property type="match status" value="1"/>
</dbReference>
<dbReference type="Gene3D" id="3.40.50.12780">
    <property type="entry name" value="N-terminal domain of ligase-like"/>
    <property type="match status" value="1"/>
</dbReference>
<dbReference type="InterPro" id="IPR010192">
    <property type="entry name" value="MenE"/>
</dbReference>
<dbReference type="EC" id="6.2.1.26" evidence="7"/>
<dbReference type="Proteomes" id="UP000596252">
    <property type="component" value="Chromosome"/>
</dbReference>
<dbReference type="PANTHER" id="PTHR43201:SF32">
    <property type="entry name" value="2-SUCCINYLBENZOATE--COA LIGASE, CHLOROPLASTIC_PEROXISOMAL"/>
    <property type="match status" value="1"/>
</dbReference>
<dbReference type="Pfam" id="PF00501">
    <property type="entry name" value="AMP-binding"/>
    <property type="match status" value="1"/>
</dbReference>
<proteinExistence type="predicted"/>
<reference evidence="7 8" key="1">
    <citation type="journal article" date="2012" name="Antonie Van Leeuwenhoek">
        <title>Shewanella litorisediminis sp. nov., a gammaproteobacterium isolated from a tidal flat sediment.</title>
        <authorList>
            <person name="Lee M.H."/>
            <person name="Yoon J.H."/>
        </authorList>
    </citation>
    <scope>NUCLEOTIDE SEQUENCE [LARGE SCALE GENOMIC DNA]</scope>
    <source>
        <strain evidence="7 8">SMK1-12</strain>
    </source>
</reference>
<evidence type="ECO:0000256" key="4">
    <source>
        <dbReference type="ARBA" id="ARBA00022840"/>
    </source>
</evidence>
<dbReference type="Pfam" id="PF13193">
    <property type="entry name" value="AMP-binding_C"/>
    <property type="match status" value="1"/>
</dbReference>
<dbReference type="Gene3D" id="3.30.300.30">
    <property type="match status" value="1"/>
</dbReference>
<dbReference type="InterPro" id="IPR000873">
    <property type="entry name" value="AMP-dep_synth/lig_dom"/>
</dbReference>
<dbReference type="InterPro" id="IPR042099">
    <property type="entry name" value="ANL_N_sf"/>
</dbReference>
<dbReference type="PROSITE" id="PS00455">
    <property type="entry name" value="AMP_BINDING"/>
    <property type="match status" value="1"/>
</dbReference>
<organism evidence="7 8">
    <name type="scientific">Shewanella litorisediminis</name>
    <dbReference type="NCBI Taxonomy" id="1173586"/>
    <lineage>
        <taxon>Bacteria</taxon>
        <taxon>Pseudomonadati</taxon>
        <taxon>Pseudomonadota</taxon>
        <taxon>Gammaproteobacteria</taxon>
        <taxon>Alteromonadales</taxon>
        <taxon>Shewanellaceae</taxon>
        <taxon>Shewanella</taxon>
    </lineage>
</organism>
<evidence type="ECO:0000259" key="6">
    <source>
        <dbReference type="Pfam" id="PF13193"/>
    </source>
</evidence>
<dbReference type="CDD" id="cd17630">
    <property type="entry name" value="OSB_MenE-like"/>
    <property type="match status" value="1"/>
</dbReference>
<dbReference type="NCBIfam" id="TIGR01923">
    <property type="entry name" value="menE"/>
    <property type="match status" value="1"/>
</dbReference>
<gene>
    <name evidence="7" type="primary">menE</name>
    <name evidence="7" type="ORF">JQC75_17810</name>
</gene>
<evidence type="ECO:0000256" key="2">
    <source>
        <dbReference type="ARBA" id="ARBA00022598"/>
    </source>
</evidence>
<dbReference type="GO" id="GO:0008756">
    <property type="term" value="F:o-succinylbenzoate-CoA ligase activity"/>
    <property type="evidence" value="ECO:0007669"/>
    <property type="project" value="UniProtKB-EC"/>
</dbReference>
<sequence length="481" mass="51682">MSPQRSTYPQLSISPLQQAAATWPDAHALITPEYVLSFELLARRVREVAQQLKAQKIKRLGVIGPNSVEQIILYWACAEAGALFCPLSWRFPESQLEGLIRRFALDALHAPALDRLCPALPRIHLEDTTRGMAASTEAPPVAAILDLLQPVNLVLSSGSTGEPKAAVHTLANHIASAEGARCLIPLSPGDRWLLSLPLFHIGGIAILNRCALAGAAVALPEQQTPTKQRSVAQAMSALSPTHVSLVAAQLTALLEDSPDSLNSVKALLLGGGAIGGALLSRLEALGICAFTSYGMTEMSSQITTGPANSQGASGALLPGRELRIREGEIQVRGETLFLGYLEEDGLRLPLTDDGWFATKDCGYLDESGRLFVSGRLDNMFICGGENLHPEEIEAALCQHPQVLEAIVYPKADNTFGLLPHALLRCRNAMPTQAELDDFLASRIARFKRPRAYQAWPDVATRGLKTNRKAVVAAALRAGEPQ</sequence>
<dbReference type="InterPro" id="IPR020845">
    <property type="entry name" value="AMP-binding_CS"/>
</dbReference>
<evidence type="ECO:0000259" key="5">
    <source>
        <dbReference type="Pfam" id="PF00501"/>
    </source>
</evidence>
<name>A0ABX7G2X3_9GAMM</name>
<dbReference type="InterPro" id="IPR045851">
    <property type="entry name" value="AMP-bd_C_sf"/>
</dbReference>
<dbReference type="EMBL" id="CP069213">
    <property type="protein sequence ID" value="QRH01675.1"/>
    <property type="molecule type" value="Genomic_DNA"/>
</dbReference>
<dbReference type="InterPro" id="IPR025110">
    <property type="entry name" value="AMP-bd_C"/>
</dbReference>
<keyword evidence="2 7" id="KW-0436">Ligase</keyword>
<keyword evidence="4" id="KW-0067">ATP-binding</keyword>
<evidence type="ECO:0000313" key="7">
    <source>
        <dbReference type="EMBL" id="QRH01675.1"/>
    </source>
</evidence>
<keyword evidence="1" id="KW-0474">Menaquinone biosynthesis</keyword>
<evidence type="ECO:0000256" key="3">
    <source>
        <dbReference type="ARBA" id="ARBA00022741"/>
    </source>
</evidence>
<keyword evidence="3" id="KW-0547">Nucleotide-binding</keyword>
<feature type="domain" description="AMP-dependent synthetase/ligase" evidence="5">
    <location>
        <begin position="16"/>
        <end position="341"/>
    </location>
</feature>
<feature type="domain" description="AMP-binding enzyme C-terminal" evidence="6">
    <location>
        <begin position="391"/>
        <end position="457"/>
    </location>
</feature>
<evidence type="ECO:0000313" key="8">
    <source>
        <dbReference type="Proteomes" id="UP000596252"/>
    </source>
</evidence>
<dbReference type="RefSeq" id="WP_203325348.1">
    <property type="nucleotide sequence ID" value="NZ_CP069213.1"/>
</dbReference>